<dbReference type="PANTHER" id="PTHR34069:SF2">
    <property type="entry name" value="BETA-KETOACYL-[ACYL-CARRIER-PROTEIN] SYNTHASE III"/>
    <property type="match status" value="1"/>
</dbReference>
<feature type="domain" description="Beta-ketoacyl-[acyl-carrier-protein] synthase III N-terminal" evidence="11">
    <location>
        <begin position="126"/>
        <end position="203"/>
    </location>
</feature>
<dbReference type="PANTHER" id="PTHR34069">
    <property type="entry name" value="3-OXOACYL-[ACYL-CARRIER-PROTEIN] SYNTHASE 3"/>
    <property type="match status" value="1"/>
</dbReference>
<comment type="domain">
    <text evidence="9">The last Arg residue of the ACP-binding site is essential for the weak association between ACP/AcpP and FabH.</text>
</comment>
<keyword evidence="3 9" id="KW-0444">Lipid biosynthesis</keyword>
<keyword evidence="4 9" id="KW-0808">Transferase</keyword>
<dbReference type="InterPro" id="IPR004655">
    <property type="entry name" value="FabH"/>
</dbReference>
<feature type="active site" evidence="9">
    <location>
        <position position="299"/>
    </location>
</feature>
<keyword evidence="13" id="KW-1185">Reference proteome</keyword>
<dbReference type="GO" id="GO:0006633">
    <property type="term" value="P:fatty acid biosynthetic process"/>
    <property type="evidence" value="ECO:0007669"/>
    <property type="project" value="UniProtKB-UniRule"/>
</dbReference>
<keyword evidence="9" id="KW-0511">Multifunctional enzyme</keyword>
<dbReference type="Pfam" id="PF08541">
    <property type="entry name" value="ACP_syn_III_C"/>
    <property type="match status" value="1"/>
</dbReference>
<comment type="subcellular location">
    <subcellularLocation>
        <location evidence="9">Cytoplasm</location>
    </subcellularLocation>
</comment>
<evidence type="ECO:0000313" key="13">
    <source>
        <dbReference type="Proteomes" id="UP000183561"/>
    </source>
</evidence>
<evidence type="ECO:0000256" key="9">
    <source>
        <dbReference type="HAMAP-Rule" id="MF_01815"/>
    </source>
</evidence>
<feature type="region of interest" description="ACP-binding" evidence="9">
    <location>
        <begin position="269"/>
        <end position="273"/>
    </location>
</feature>
<dbReference type="InterPro" id="IPR016039">
    <property type="entry name" value="Thiolase-like"/>
</dbReference>
<sequence length="349" mass="36758">MLLVDQRSAPVAIPITNCQEIQNSSILGLGVYRPSRVVTNDDICRQIDSTDEWIRVRSGIRVRRFAGPDETLIDMAVRAGRDALRSSAVPPDQIGCVIVATSTFPYQTPAAGPQIAHQLGITGSAFDVSAGCAGFCLALALASDVVRGRTASHVLVIGVERLSEFVDFTDKSTAFIFSDGAGAVVVGPSDEPGIGPVEWGSDGSQAHALTQHPSLTTFRDNPMGPPPTVRMDGPAIFRWAVSEMEKVSRSALDRAGVAIDEVDAFIPHQANLRITEAITKRLKLKPATVVARDIVEAGNTSAASVPLAMETLLRTGDSHAGDTALLVGFGAGLTYAAQVVTLPAAPQHS</sequence>
<dbReference type="HAMAP" id="MF_01815">
    <property type="entry name" value="FabH"/>
    <property type="match status" value="1"/>
</dbReference>
<evidence type="ECO:0000256" key="4">
    <source>
        <dbReference type="ARBA" id="ARBA00022679"/>
    </source>
</evidence>
<dbReference type="CDD" id="cd00830">
    <property type="entry name" value="KAS_III"/>
    <property type="match status" value="1"/>
</dbReference>
<gene>
    <name evidence="9" type="primary">fabH</name>
    <name evidence="12" type="ORF">SAMN04490239_9331</name>
</gene>
<dbReference type="AlphaFoldDB" id="A0A1H5ES40"/>
<evidence type="ECO:0000256" key="3">
    <source>
        <dbReference type="ARBA" id="ARBA00022516"/>
    </source>
</evidence>
<feature type="active site" evidence="9">
    <location>
        <position position="132"/>
    </location>
</feature>
<evidence type="ECO:0000256" key="2">
    <source>
        <dbReference type="ARBA" id="ARBA00022490"/>
    </source>
</evidence>
<name>A0A1H5ES40_9NOCA</name>
<protein>
    <recommendedName>
        <fullName evidence="9">Beta-ketoacyl-[acyl-carrier-protein] synthase III</fullName>
        <shortName evidence="9">Beta-ketoacyl-ACP synthase III</shortName>
        <shortName evidence="9">KAS III</shortName>
        <ecNumber evidence="9">2.3.1.180</ecNumber>
    </recommendedName>
    <alternativeName>
        <fullName evidence="9">3-oxoacyl-[acyl-carrier-protein] synthase 3</fullName>
    </alternativeName>
    <alternativeName>
        <fullName evidence="9">3-oxoacyl-[acyl-carrier-protein] synthase III</fullName>
    </alternativeName>
</protein>
<dbReference type="InterPro" id="IPR013747">
    <property type="entry name" value="ACP_syn_III_C"/>
</dbReference>
<evidence type="ECO:0000259" key="11">
    <source>
        <dbReference type="Pfam" id="PF08545"/>
    </source>
</evidence>
<dbReference type="InterPro" id="IPR013751">
    <property type="entry name" value="ACP_syn_III_N"/>
</dbReference>
<dbReference type="Gene3D" id="3.40.47.10">
    <property type="match status" value="2"/>
</dbReference>
<keyword evidence="5 9" id="KW-0276">Fatty acid metabolism</keyword>
<proteinExistence type="inferred from homology"/>
<keyword evidence="8 9" id="KW-0012">Acyltransferase</keyword>
<dbReference type="NCBIfam" id="TIGR00747">
    <property type="entry name" value="fabH"/>
    <property type="match status" value="1"/>
</dbReference>
<comment type="pathway">
    <text evidence="9">Lipid metabolism; fatty acid biosynthesis.</text>
</comment>
<evidence type="ECO:0000259" key="10">
    <source>
        <dbReference type="Pfam" id="PF08541"/>
    </source>
</evidence>
<evidence type="ECO:0000256" key="6">
    <source>
        <dbReference type="ARBA" id="ARBA00023098"/>
    </source>
</evidence>
<keyword evidence="2 9" id="KW-0963">Cytoplasm</keyword>
<evidence type="ECO:0000256" key="8">
    <source>
        <dbReference type="ARBA" id="ARBA00023315"/>
    </source>
</evidence>
<comment type="catalytic activity">
    <reaction evidence="9">
        <text>malonyl-[ACP] + acetyl-CoA + H(+) = 3-oxobutanoyl-[ACP] + CO2 + CoA</text>
        <dbReference type="Rhea" id="RHEA:12080"/>
        <dbReference type="Rhea" id="RHEA-COMP:9623"/>
        <dbReference type="Rhea" id="RHEA-COMP:9625"/>
        <dbReference type="ChEBI" id="CHEBI:15378"/>
        <dbReference type="ChEBI" id="CHEBI:16526"/>
        <dbReference type="ChEBI" id="CHEBI:57287"/>
        <dbReference type="ChEBI" id="CHEBI:57288"/>
        <dbReference type="ChEBI" id="CHEBI:78449"/>
        <dbReference type="ChEBI" id="CHEBI:78450"/>
        <dbReference type="EC" id="2.3.1.180"/>
    </reaction>
</comment>
<dbReference type="EC" id="2.3.1.180" evidence="9"/>
<feature type="domain" description="Beta-ketoacyl-[acyl-carrier-protein] synthase III C-terminal" evidence="10">
    <location>
        <begin position="252"/>
        <end position="341"/>
    </location>
</feature>
<keyword evidence="6 9" id="KW-0443">Lipid metabolism</keyword>
<accession>A0A1H5ES40</accession>
<dbReference type="GO" id="GO:0033818">
    <property type="term" value="F:beta-ketoacyl-acyl-carrier-protein synthase III activity"/>
    <property type="evidence" value="ECO:0007669"/>
    <property type="project" value="UniProtKB-UniRule"/>
</dbReference>
<keyword evidence="7 9" id="KW-0275">Fatty acid biosynthesis</keyword>
<dbReference type="NCBIfam" id="NF006829">
    <property type="entry name" value="PRK09352.1"/>
    <property type="match status" value="1"/>
</dbReference>
<comment type="subunit">
    <text evidence="9">Homodimer.</text>
</comment>
<dbReference type="Proteomes" id="UP000183561">
    <property type="component" value="Unassembled WGS sequence"/>
</dbReference>
<dbReference type="SUPFAM" id="SSF53901">
    <property type="entry name" value="Thiolase-like"/>
    <property type="match status" value="1"/>
</dbReference>
<dbReference type="EMBL" id="FNSV01000007">
    <property type="protein sequence ID" value="SED93921.1"/>
    <property type="molecule type" value="Genomic_DNA"/>
</dbReference>
<dbReference type="UniPathway" id="UPA00094"/>
<evidence type="ECO:0000256" key="1">
    <source>
        <dbReference type="ARBA" id="ARBA00008642"/>
    </source>
</evidence>
<dbReference type="GO" id="GO:0004315">
    <property type="term" value="F:3-oxoacyl-[acyl-carrier-protein] synthase activity"/>
    <property type="evidence" value="ECO:0007669"/>
    <property type="project" value="InterPro"/>
</dbReference>
<evidence type="ECO:0000256" key="5">
    <source>
        <dbReference type="ARBA" id="ARBA00022832"/>
    </source>
</evidence>
<evidence type="ECO:0000313" key="12">
    <source>
        <dbReference type="EMBL" id="SED93921.1"/>
    </source>
</evidence>
<dbReference type="GO" id="GO:0044550">
    <property type="term" value="P:secondary metabolite biosynthetic process"/>
    <property type="evidence" value="ECO:0007669"/>
    <property type="project" value="TreeGrafter"/>
</dbReference>
<comment type="similarity">
    <text evidence="1 9">Belongs to the thiolase-like superfamily. FabH family.</text>
</comment>
<comment type="function">
    <text evidence="9">Catalyzes the condensation reaction of fatty acid synthesis by the addition to an acyl acceptor of two carbons from malonyl-ACP. Catalyzes the first condensation reaction which initiates fatty acid synthesis and may therefore play a role in governing the total rate of fatty acid production. Possesses both acetoacetyl-ACP synthase and acetyl transacylase activities. Its substrate specificity determines the biosynthesis of branched-chain and/or straight-chain of fatty acids.</text>
</comment>
<organism evidence="12 13">
    <name type="scientific">Rhodococcus koreensis</name>
    <dbReference type="NCBI Taxonomy" id="99653"/>
    <lineage>
        <taxon>Bacteria</taxon>
        <taxon>Bacillati</taxon>
        <taxon>Actinomycetota</taxon>
        <taxon>Actinomycetes</taxon>
        <taxon>Mycobacteriales</taxon>
        <taxon>Nocardiaceae</taxon>
        <taxon>Rhodococcus</taxon>
    </lineage>
</organism>
<evidence type="ECO:0000256" key="7">
    <source>
        <dbReference type="ARBA" id="ARBA00023160"/>
    </source>
</evidence>
<dbReference type="GO" id="GO:0005737">
    <property type="term" value="C:cytoplasm"/>
    <property type="evidence" value="ECO:0007669"/>
    <property type="project" value="UniProtKB-SubCell"/>
</dbReference>
<feature type="active site" evidence="9">
    <location>
        <position position="268"/>
    </location>
</feature>
<dbReference type="Pfam" id="PF08545">
    <property type="entry name" value="ACP_syn_III"/>
    <property type="match status" value="1"/>
</dbReference>
<reference evidence="13" key="1">
    <citation type="submission" date="2016-10" db="EMBL/GenBank/DDBJ databases">
        <authorList>
            <person name="Varghese N."/>
            <person name="Submissions S."/>
        </authorList>
    </citation>
    <scope>NUCLEOTIDE SEQUENCE [LARGE SCALE GENOMIC DNA]</scope>
    <source>
        <strain evidence="13">DSM 44498</strain>
    </source>
</reference>